<feature type="domain" description="Peptidase C14 caspase" evidence="1">
    <location>
        <begin position="2"/>
        <end position="213"/>
    </location>
</feature>
<evidence type="ECO:0000313" key="3">
    <source>
        <dbReference type="Proteomes" id="UP001221142"/>
    </source>
</evidence>
<protein>
    <recommendedName>
        <fullName evidence="1">Peptidase C14 caspase domain-containing protein</fullName>
    </recommendedName>
</protein>
<dbReference type="GO" id="GO:0006508">
    <property type="term" value="P:proteolysis"/>
    <property type="evidence" value="ECO:0007669"/>
    <property type="project" value="InterPro"/>
</dbReference>
<name>A0AAD7BED2_9AGAR</name>
<accession>A0AAD7BED2</accession>
<reference evidence="2" key="1">
    <citation type="submission" date="2023-03" db="EMBL/GenBank/DDBJ databases">
        <title>Massive genome expansion in bonnet fungi (Mycena s.s.) driven by repeated elements and novel gene families across ecological guilds.</title>
        <authorList>
            <consortium name="Lawrence Berkeley National Laboratory"/>
            <person name="Harder C.B."/>
            <person name="Miyauchi S."/>
            <person name="Viragh M."/>
            <person name="Kuo A."/>
            <person name="Thoen E."/>
            <person name="Andreopoulos B."/>
            <person name="Lu D."/>
            <person name="Skrede I."/>
            <person name="Drula E."/>
            <person name="Henrissat B."/>
            <person name="Morin E."/>
            <person name="Kohler A."/>
            <person name="Barry K."/>
            <person name="LaButti K."/>
            <person name="Morin E."/>
            <person name="Salamov A."/>
            <person name="Lipzen A."/>
            <person name="Mereny Z."/>
            <person name="Hegedus B."/>
            <person name="Baldrian P."/>
            <person name="Stursova M."/>
            <person name="Weitz H."/>
            <person name="Taylor A."/>
            <person name="Grigoriev I.V."/>
            <person name="Nagy L.G."/>
            <person name="Martin F."/>
            <person name="Kauserud H."/>
        </authorList>
    </citation>
    <scope>NUCLEOTIDE SEQUENCE</scope>
    <source>
        <strain evidence="2">9284</strain>
    </source>
</reference>
<dbReference type="Proteomes" id="UP001221142">
    <property type="component" value="Unassembled WGS sequence"/>
</dbReference>
<dbReference type="Pfam" id="PF00656">
    <property type="entry name" value="Peptidase_C14"/>
    <property type="match status" value="1"/>
</dbReference>
<proteinExistence type="predicted"/>
<gene>
    <name evidence="2" type="ORF">FB45DRAFT_169940</name>
</gene>
<keyword evidence="3" id="KW-1185">Reference proteome</keyword>
<dbReference type="AlphaFoldDB" id="A0AAD7BED2"/>
<dbReference type="EMBL" id="JARKIF010000019">
    <property type="protein sequence ID" value="KAJ7618642.1"/>
    <property type="molecule type" value="Genomic_DNA"/>
</dbReference>
<dbReference type="Gene3D" id="3.40.50.12660">
    <property type="match status" value="2"/>
</dbReference>
<dbReference type="GO" id="GO:0004197">
    <property type="term" value="F:cysteine-type endopeptidase activity"/>
    <property type="evidence" value="ECO:0007669"/>
    <property type="project" value="InterPro"/>
</dbReference>
<evidence type="ECO:0000313" key="2">
    <source>
        <dbReference type="EMBL" id="KAJ7618642.1"/>
    </source>
</evidence>
<organism evidence="2 3">
    <name type="scientific">Roridomyces roridus</name>
    <dbReference type="NCBI Taxonomy" id="1738132"/>
    <lineage>
        <taxon>Eukaryota</taxon>
        <taxon>Fungi</taxon>
        <taxon>Dikarya</taxon>
        <taxon>Basidiomycota</taxon>
        <taxon>Agaricomycotina</taxon>
        <taxon>Agaricomycetes</taxon>
        <taxon>Agaricomycetidae</taxon>
        <taxon>Agaricales</taxon>
        <taxon>Marasmiineae</taxon>
        <taxon>Mycenaceae</taxon>
        <taxon>Roridomyces</taxon>
    </lineage>
</organism>
<evidence type="ECO:0000259" key="1">
    <source>
        <dbReference type="Pfam" id="PF00656"/>
    </source>
</evidence>
<comment type="caution">
    <text evidence="2">The sequence shown here is derived from an EMBL/GenBank/DDBJ whole genome shotgun (WGS) entry which is preliminary data.</text>
</comment>
<sequence>MDECLVPVDGEEYKIDDNEIRSNLVDALPVGANLMMLFDTFHTGENVIDVPEYRENRVYVPWISRTRRSARRRSGLDPRRKSFTGNAMSLSPIVLPKPFAEWHGSSPDRGAIVEHRRTSAVPQFPWALLKDTKTMLVGKEKQNQITRPVSLFELPESAEVMSLAACQDSQQSWEDGGTKSMTNQLVRILQHDPQPSLRAVLASVRNGLHRVLNSKSANLGMLDRPVPAFDMDNFQDPELASHKPLDMGRQFTL</sequence>
<dbReference type="InterPro" id="IPR011600">
    <property type="entry name" value="Pept_C14_caspase"/>
</dbReference>